<evidence type="ECO:0000313" key="2">
    <source>
        <dbReference type="EMBL" id="MEB3100775.1"/>
    </source>
</evidence>
<dbReference type="InterPro" id="IPR008928">
    <property type="entry name" value="6-hairpin_glycosidase_sf"/>
</dbReference>
<protein>
    <submittedName>
        <fullName evidence="2">Glycoside hydrolase family 88 protein</fullName>
    </submittedName>
</protein>
<comment type="caution">
    <text evidence="2">The sequence shown here is derived from an EMBL/GenBank/DDBJ whole genome shotgun (WGS) entry which is preliminary data.</text>
</comment>
<evidence type="ECO:0000256" key="1">
    <source>
        <dbReference type="ARBA" id="ARBA00022801"/>
    </source>
</evidence>
<keyword evidence="1 2" id="KW-0378">Hydrolase</keyword>
<dbReference type="SUPFAM" id="SSF48208">
    <property type="entry name" value="Six-hairpin glycosidases"/>
    <property type="match status" value="1"/>
</dbReference>
<dbReference type="InterPro" id="IPR052043">
    <property type="entry name" value="PolySaccharide_Degr_Enz"/>
</dbReference>
<dbReference type="EMBL" id="JAYJLD010000004">
    <property type="protein sequence ID" value="MEB3100775.1"/>
    <property type="molecule type" value="Genomic_DNA"/>
</dbReference>
<gene>
    <name evidence="2" type="ORF">VF724_03775</name>
</gene>
<accession>A0ABU5ZE58</accession>
<sequence>MNHTPRMKVTDHTRWVVIDMLRGNYSKRAIQHWQEASLLLGLSEYLKQHDDQAVKREVWSFLDSRFDSSGDWIEKPEYVDGAILAYAVMKLEFIDLEHYRAAFELTWRMIEAHIGEDSTIMYRTFMKDYRYVDTIGFVCPFLVSYGIKYNKPECIDLAYRQIKQYELHGMLEDRHIPCHAYQIGDLMPLGIYGWGRGLGWYALGLIDSWLELPAGHKYKASLEESIKGFATAVISLQQANGGWNWTVTRRECRSDSSATAALGWFLLNASRVPGLTQICLNHADKAIHYLAGVTRRNGAVDFSQGDTKDIGAYSTLFNIMPFTQGLCVRMMHSNIVRSRIHS</sequence>
<dbReference type="RefSeq" id="WP_371752893.1">
    <property type="nucleotide sequence ID" value="NZ_JAYJLD010000004.1"/>
</dbReference>
<proteinExistence type="predicted"/>
<dbReference type="PANTHER" id="PTHR33886:SF8">
    <property type="entry name" value="UNSATURATED RHAMNOGALACTURONAN HYDROLASE (EUROFUNG)"/>
    <property type="match status" value="1"/>
</dbReference>
<dbReference type="InterPro" id="IPR010905">
    <property type="entry name" value="Glyco_hydro_88"/>
</dbReference>
<name>A0ABU5ZE58_9BACL</name>
<evidence type="ECO:0000313" key="3">
    <source>
        <dbReference type="Proteomes" id="UP001310386"/>
    </source>
</evidence>
<dbReference type="Gene3D" id="1.50.10.10">
    <property type="match status" value="1"/>
</dbReference>
<dbReference type="Proteomes" id="UP001310386">
    <property type="component" value="Unassembled WGS sequence"/>
</dbReference>
<dbReference type="PANTHER" id="PTHR33886">
    <property type="entry name" value="UNSATURATED RHAMNOGALACTURONAN HYDROLASE (EUROFUNG)"/>
    <property type="match status" value="1"/>
</dbReference>
<keyword evidence="3" id="KW-1185">Reference proteome</keyword>
<dbReference type="Pfam" id="PF07470">
    <property type="entry name" value="Glyco_hydro_88"/>
    <property type="match status" value="1"/>
</dbReference>
<dbReference type="InterPro" id="IPR012341">
    <property type="entry name" value="6hp_glycosidase-like_sf"/>
</dbReference>
<organism evidence="2 3">
    <name type="scientific">Ferviditalea candida</name>
    <dbReference type="NCBI Taxonomy" id="3108399"/>
    <lineage>
        <taxon>Bacteria</taxon>
        <taxon>Bacillati</taxon>
        <taxon>Bacillota</taxon>
        <taxon>Bacilli</taxon>
        <taxon>Bacillales</taxon>
        <taxon>Paenibacillaceae</taxon>
        <taxon>Ferviditalea</taxon>
    </lineage>
</organism>
<dbReference type="GO" id="GO:0016787">
    <property type="term" value="F:hydrolase activity"/>
    <property type="evidence" value="ECO:0007669"/>
    <property type="project" value="UniProtKB-KW"/>
</dbReference>
<reference evidence="2" key="1">
    <citation type="submission" date="2023-12" db="EMBL/GenBank/DDBJ databases">
        <title>Fervidustalea candida gen. nov., sp. nov., a novel member of the family Paenibacillaceae isolated from a geothermal area.</title>
        <authorList>
            <person name="Li W.-J."/>
            <person name="Jiao J.-Y."/>
            <person name="Chen Y."/>
        </authorList>
    </citation>
    <scope>NUCLEOTIDE SEQUENCE</scope>
    <source>
        <strain evidence="2">SYSU GA230002</strain>
    </source>
</reference>